<name>A0ABV5CU66_9ACTN</name>
<reference evidence="3 4" key="1">
    <citation type="submission" date="2024-04" db="EMBL/GenBank/DDBJ databases">
        <title>Polymorphospora sp. isolated from Baiyangdian Lake in Xiong'an New Area.</title>
        <authorList>
            <person name="Zhang X."/>
            <person name="Liu J."/>
        </authorList>
    </citation>
    <scope>NUCLEOTIDE SEQUENCE [LARGE SCALE GENOMIC DNA]</scope>
    <source>
        <strain evidence="3 4">2-325</strain>
    </source>
</reference>
<dbReference type="CDD" id="cd02440">
    <property type="entry name" value="AdoMet_MTases"/>
    <property type="match status" value="1"/>
</dbReference>
<dbReference type="Pfam" id="PF13649">
    <property type="entry name" value="Methyltransf_25"/>
    <property type="match status" value="1"/>
</dbReference>
<dbReference type="GO" id="GO:0032259">
    <property type="term" value="P:methylation"/>
    <property type="evidence" value="ECO:0007669"/>
    <property type="project" value="UniProtKB-KW"/>
</dbReference>
<evidence type="ECO:0000313" key="3">
    <source>
        <dbReference type="EMBL" id="MFB6395547.1"/>
    </source>
</evidence>
<proteinExistence type="predicted"/>
<dbReference type="SUPFAM" id="SSF53335">
    <property type="entry name" value="S-adenosyl-L-methionine-dependent methyltransferases"/>
    <property type="match status" value="1"/>
</dbReference>
<dbReference type="PANTHER" id="PTHR43861">
    <property type="entry name" value="TRANS-ACONITATE 2-METHYLTRANSFERASE-RELATED"/>
    <property type="match status" value="1"/>
</dbReference>
<dbReference type="EMBL" id="JBCGDC010000062">
    <property type="protein sequence ID" value="MFB6395547.1"/>
    <property type="molecule type" value="Genomic_DNA"/>
</dbReference>
<evidence type="ECO:0000256" key="1">
    <source>
        <dbReference type="ARBA" id="ARBA00022679"/>
    </source>
</evidence>
<keyword evidence="4" id="KW-1185">Reference proteome</keyword>
<dbReference type="EC" id="2.1.1.-" evidence="3"/>
<keyword evidence="3" id="KW-0489">Methyltransferase</keyword>
<dbReference type="RefSeq" id="WP_375735308.1">
    <property type="nucleotide sequence ID" value="NZ_JBCGDC010000062.1"/>
</dbReference>
<dbReference type="PANTHER" id="PTHR43861:SF3">
    <property type="entry name" value="PUTATIVE (AFU_ORTHOLOGUE AFUA_2G14390)-RELATED"/>
    <property type="match status" value="1"/>
</dbReference>
<comment type="caution">
    <text evidence="3">The sequence shown here is derived from an EMBL/GenBank/DDBJ whole genome shotgun (WGS) entry which is preliminary data.</text>
</comment>
<dbReference type="Gene3D" id="3.40.50.150">
    <property type="entry name" value="Vaccinia Virus protein VP39"/>
    <property type="match status" value="1"/>
</dbReference>
<organism evidence="3 4">
    <name type="scientific">Polymorphospora lycopeni</name>
    <dbReference type="NCBI Taxonomy" id="3140240"/>
    <lineage>
        <taxon>Bacteria</taxon>
        <taxon>Bacillati</taxon>
        <taxon>Actinomycetota</taxon>
        <taxon>Actinomycetes</taxon>
        <taxon>Micromonosporales</taxon>
        <taxon>Micromonosporaceae</taxon>
        <taxon>Polymorphospora</taxon>
    </lineage>
</organism>
<evidence type="ECO:0000259" key="2">
    <source>
        <dbReference type="Pfam" id="PF13649"/>
    </source>
</evidence>
<dbReference type="InterPro" id="IPR041698">
    <property type="entry name" value="Methyltransf_25"/>
</dbReference>
<keyword evidence="1 3" id="KW-0808">Transferase</keyword>
<evidence type="ECO:0000313" key="4">
    <source>
        <dbReference type="Proteomes" id="UP001582793"/>
    </source>
</evidence>
<dbReference type="InterPro" id="IPR029063">
    <property type="entry name" value="SAM-dependent_MTases_sf"/>
</dbReference>
<dbReference type="GO" id="GO:0008168">
    <property type="term" value="F:methyltransferase activity"/>
    <property type="evidence" value="ECO:0007669"/>
    <property type="project" value="UniProtKB-KW"/>
</dbReference>
<gene>
    <name evidence="3" type="ORF">AAFH96_20885</name>
</gene>
<dbReference type="Proteomes" id="UP001582793">
    <property type="component" value="Unassembled WGS sequence"/>
</dbReference>
<feature type="domain" description="Methyltransferase" evidence="2">
    <location>
        <begin position="39"/>
        <end position="129"/>
    </location>
</feature>
<protein>
    <submittedName>
        <fullName evidence="3">Class I SAM-dependent methyltransferase</fullName>
        <ecNumber evidence="3">2.1.1.-</ecNumber>
    </submittedName>
</protein>
<sequence length="195" mass="20611">MKNPDEWDRAYAAAGLAFDVEPHPELARAVGDLPPGRAVEFGCGEGRPAIWLATRGWRVTAVDFSQVAVDRGRQVAERHGVEVDWQVADVQAYEPAGPIDLAVVLYLHIGSAEIATVLRRAAAALAPGGTLFVLGWDRSNAVAGTGGPRPADLLYDAAELTRAVAGLRVRRAEAVPQLGSADAADLVLTAYRPPA</sequence>
<accession>A0ABV5CU66</accession>